<sequence>MRSPVAKLHRSKKRSFGSRSRRAHEEDEEEQLEARLFGSRKQQRTGSNSQDDHDGTGTGLGWMQDSELFTVDLPTATDGDVSEDEFENEPTVEFMEESTRALPEPNQEDEKPQLWHDPADDAVSVSLKSSKRTRKLARGKGGEDRVNGGELWSKLREQFERLHPKPDWASSRADNNLPTMQRLLASTASFINTGALDDRRPPLPTTTIDIQRLRNANAGSVSEEGSSSGLAGIVDLVWHPSTKMPVLATAGTDRRVRFYNIDGHTNAPLLTLHIPSLPLSRLSFHPSGTSLLITGTRPFYYTYDLVSQTITRSPRNLFGSAPTPTSPQSLERTRFSPDGTLLAVAGRRGAVSIVEWSHGGSTGVVVAELKSGRGGTVADLAWSEDSSELSVLGGRDGAEVEVWDVSEKKIVRRWKDDRAYGGQLIRQYRSQYTAVGSSTGIVNIYHSTTLASTRSDANSGVEPLKSLEHLTTPISTMAFHPSGELFVSASSAKQKQLKLYHLPTGTAFSNWPTNATPLGRVNSLGFSSGGEYMAAGNTKGAVLLWSLKHFAN</sequence>
<evidence type="ECO:0000256" key="3">
    <source>
        <dbReference type="ARBA" id="ARBA00022574"/>
    </source>
</evidence>
<dbReference type="EMBL" id="AP028212">
    <property type="protein sequence ID" value="BEI87660.1"/>
    <property type="molecule type" value="Genomic_DNA"/>
</dbReference>
<dbReference type="PANTHER" id="PTHR18359:SF0">
    <property type="entry name" value="U3 SMALL NUCLEOLAR RNA-ASSOCIATED PROTEIN 18 HOMOLOG"/>
    <property type="match status" value="1"/>
</dbReference>
<keyword evidence="9" id="KW-1185">Reference proteome</keyword>
<dbReference type="GO" id="GO:0032040">
    <property type="term" value="C:small-subunit processome"/>
    <property type="evidence" value="ECO:0007669"/>
    <property type="project" value="TreeGrafter"/>
</dbReference>
<dbReference type="Pfam" id="PF00400">
    <property type="entry name" value="WD40"/>
    <property type="match status" value="1"/>
</dbReference>
<gene>
    <name evidence="8" type="primary">UTP18</name>
    <name evidence="8" type="ORF">CcaverHIS019_0103780</name>
</gene>
<comment type="subcellular location">
    <subcellularLocation>
        <location evidence="1">Nucleus</location>
        <location evidence="1">Nucleolus</location>
    </subcellularLocation>
</comment>
<keyword evidence="2" id="KW-0698">rRNA processing</keyword>
<evidence type="ECO:0008006" key="10">
    <source>
        <dbReference type="Google" id="ProtNLM"/>
    </source>
</evidence>
<accession>A0AA48I5Y9</accession>
<dbReference type="PANTHER" id="PTHR18359">
    <property type="entry name" value="WD-REPEAT PROTEIN-RELATED"/>
    <property type="match status" value="1"/>
</dbReference>
<feature type="compositionally biased region" description="Basic residues" evidence="7">
    <location>
        <begin position="129"/>
        <end position="138"/>
    </location>
</feature>
<organism evidence="8 9">
    <name type="scientific">Cutaneotrichosporon cavernicola</name>
    <dbReference type="NCBI Taxonomy" id="279322"/>
    <lineage>
        <taxon>Eukaryota</taxon>
        <taxon>Fungi</taxon>
        <taxon>Dikarya</taxon>
        <taxon>Basidiomycota</taxon>
        <taxon>Agaricomycotina</taxon>
        <taxon>Tremellomycetes</taxon>
        <taxon>Trichosporonales</taxon>
        <taxon>Trichosporonaceae</taxon>
        <taxon>Cutaneotrichosporon</taxon>
    </lineage>
</organism>
<evidence type="ECO:0000256" key="1">
    <source>
        <dbReference type="ARBA" id="ARBA00004604"/>
    </source>
</evidence>
<dbReference type="Gene3D" id="2.130.10.10">
    <property type="entry name" value="YVTN repeat-like/Quinoprotein amine dehydrogenase"/>
    <property type="match status" value="1"/>
</dbReference>
<dbReference type="InterPro" id="IPR036322">
    <property type="entry name" value="WD40_repeat_dom_sf"/>
</dbReference>
<evidence type="ECO:0000313" key="8">
    <source>
        <dbReference type="EMBL" id="BEI87660.1"/>
    </source>
</evidence>
<evidence type="ECO:0000256" key="6">
    <source>
        <dbReference type="ARBA" id="ARBA00025767"/>
    </source>
</evidence>
<dbReference type="InterPro" id="IPR045161">
    <property type="entry name" value="Utp18"/>
</dbReference>
<dbReference type="GeneID" id="85491531"/>
<keyword evidence="5" id="KW-0539">Nucleus</keyword>
<protein>
    <recommendedName>
        <fullName evidence="10">WD40 repeat-like protein</fullName>
    </recommendedName>
</protein>
<dbReference type="InterPro" id="IPR001680">
    <property type="entry name" value="WD40_rpt"/>
</dbReference>
<dbReference type="SUPFAM" id="SSF50978">
    <property type="entry name" value="WD40 repeat-like"/>
    <property type="match status" value="1"/>
</dbReference>
<dbReference type="SMART" id="SM00320">
    <property type="entry name" value="WD40"/>
    <property type="match status" value="6"/>
</dbReference>
<feature type="region of interest" description="Disordered" evidence="7">
    <location>
        <begin position="1"/>
        <end position="148"/>
    </location>
</feature>
<evidence type="ECO:0000256" key="4">
    <source>
        <dbReference type="ARBA" id="ARBA00022737"/>
    </source>
</evidence>
<feature type="compositionally biased region" description="Basic residues" evidence="7">
    <location>
        <begin position="7"/>
        <end position="22"/>
    </location>
</feature>
<dbReference type="KEGG" id="ccac:CcaHIS019_0103780"/>
<comment type="similarity">
    <text evidence="6">Belongs to the WD repeat UTP18 family.</text>
</comment>
<dbReference type="FunFam" id="2.130.10.10:FF:000908">
    <property type="entry name" value="U3 small nucleolar RNA-associated protein 18"/>
    <property type="match status" value="1"/>
</dbReference>
<feature type="compositionally biased region" description="Basic and acidic residues" evidence="7">
    <location>
        <begin position="108"/>
        <end position="119"/>
    </location>
</feature>
<evidence type="ECO:0000256" key="7">
    <source>
        <dbReference type="SAM" id="MobiDB-lite"/>
    </source>
</evidence>
<feature type="compositionally biased region" description="Acidic residues" evidence="7">
    <location>
        <begin position="80"/>
        <end position="96"/>
    </location>
</feature>
<proteinExistence type="inferred from homology"/>
<dbReference type="RefSeq" id="XP_060452926.1">
    <property type="nucleotide sequence ID" value="XM_060599655.1"/>
</dbReference>
<evidence type="ECO:0000256" key="2">
    <source>
        <dbReference type="ARBA" id="ARBA00022552"/>
    </source>
</evidence>
<dbReference type="GO" id="GO:0034388">
    <property type="term" value="C:Pwp2p-containing subcomplex of 90S preribosome"/>
    <property type="evidence" value="ECO:0007669"/>
    <property type="project" value="TreeGrafter"/>
</dbReference>
<name>A0AA48I5Y9_9TREE</name>
<dbReference type="Proteomes" id="UP001233271">
    <property type="component" value="Chromosome 1"/>
</dbReference>
<keyword evidence="3" id="KW-0853">WD repeat</keyword>
<dbReference type="InterPro" id="IPR015943">
    <property type="entry name" value="WD40/YVTN_repeat-like_dom_sf"/>
</dbReference>
<reference evidence="8" key="1">
    <citation type="journal article" date="2023" name="BMC Genomics">
        <title>Chromosome-level genome assemblies of Cutaneotrichosporon spp. (Trichosporonales, Basidiomycota) reveal imbalanced evolution between nucleotide sequences and chromosome synteny.</title>
        <authorList>
            <person name="Kobayashi Y."/>
            <person name="Kayamori A."/>
            <person name="Aoki K."/>
            <person name="Shiwa Y."/>
            <person name="Matsutani M."/>
            <person name="Fujita N."/>
            <person name="Sugita T."/>
            <person name="Iwasaki W."/>
            <person name="Tanaka N."/>
            <person name="Takashima M."/>
        </authorList>
    </citation>
    <scope>NUCLEOTIDE SEQUENCE</scope>
    <source>
        <strain evidence="8">HIS019</strain>
    </source>
</reference>
<keyword evidence="4" id="KW-0677">Repeat</keyword>
<dbReference type="AlphaFoldDB" id="A0AA48I5Y9"/>
<evidence type="ECO:0000256" key="5">
    <source>
        <dbReference type="ARBA" id="ARBA00023242"/>
    </source>
</evidence>
<evidence type="ECO:0000313" key="9">
    <source>
        <dbReference type="Proteomes" id="UP001233271"/>
    </source>
</evidence>
<dbReference type="GO" id="GO:0006364">
    <property type="term" value="P:rRNA processing"/>
    <property type="evidence" value="ECO:0007669"/>
    <property type="project" value="UniProtKB-KW"/>
</dbReference>